<feature type="domain" description="MOSC" evidence="4">
    <location>
        <begin position="18"/>
        <end position="142"/>
    </location>
</feature>
<protein>
    <submittedName>
        <fullName evidence="5">Molybdenum cofactor synthesis domain protein</fullName>
    </submittedName>
</protein>
<dbReference type="SMART" id="SM00852">
    <property type="entry name" value="MoCF_biosynth"/>
    <property type="match status" value="1"/>
</dbReference>
<dbReference type="GO" id="GO:0006777">
    <property type="term" value="P:Mo-molybdopterin cofactor biosynthetic process"/>
    <property type="evidence" value="ECO:0007669"/>
    <property type="project" value="UniProtKB-KW"/>
</dbReference>
<dbReference type="GO" id="GO:0003824">
    <property type="term" value="F:catalytic activity"/>
    <property type="evidence" value="ECO:0007669"/>
    <property type="project" value="InterPro"/>
</dbReference>
<dbReference type="eggNOG" id="COG0521">
    <property type="taxonomic scope" value="Bacteria"/>
</dbReference>
<dbReference type="Gene3D" id="2.40.33.20">
    <property type="entry name" value="PK beta-barrel domain-like"/>
    <property type="match status" value="1"/>
</dbReference>
<dbReference type="eggNOG" id="COG2258">
    <property type="taxonomic scope" value="Bacteria"/>
</dbReference>
<evidence type="ECO:0000256" key="3">
    <source>
        <dbReference type="ARBA" id="ARBA00023150"/>
    </source>
</evidence>
<dbReference type="OrthoDB" id="9784492at2"/>
<keyword evidence="6" id="KW-1185">Reference proteome</keyword>
<dbReference type="HOGENOM" id="CLU_077358_3_0_9"/>
<dbReference type="CDD" id="cd00886">
    <property type="entry name" value="MogA_MoaB"/>
    <property type="match status" value="1"/>
</dbReference>
<evidence type="ECO:0000313" key="5">
    <source>
        <dbReference type="EMBL" id="EEQ47799.1"/>
    </source>
</evidence>
<reference evidence="5 6" key="1">
    <citation type="submission" date="2009-04" db="EMBL/GenBank/DDBJ databases">
        <authorList>
            <person name="Qin X."/>
            <person name="Bachman B."/>
            <person name="Battles P."/>
            <person name="Bell A."/>
            <person name="Bess C."/>
            <person name="Bickham C."/>
            <person name="Chaboub L."/>
            <person name="Chen D."/>
            <person name="Coyle M."/>
            <person name="Deiros D.R."/>
            <person name="Dinh H."/>
            <person name="Forbes L."/>
            <person name="Fowler G."/>
            <person name="Francisco L."/>
            <person name="Fu Q."/>
            <person name="Gubbala S."/>
            <person name="Hale W."/>
            <person name="Han Y."/>
            <person name="Hemphill L."/>
            <person name="Highlander S.K."/>
            <person name="Hirani K."/>
            <person name="Hogues M."/>
            <person name="Jackson L."/>
            <person name="Jakkamsetti A."/>
            <person name="Javaid M."/>
            <person name="Jiang H."/>
            <person name="Korchina V."/>
            <person name="Kovar C."/>
            <person name="Lara F."/>
            <person name="Lee S."/>
            <person name="Mata R."/>
            <person name="Mathew T."/>
            <person name="Moen C."/>
            <person name="Morales K."/>
            <person name="Munidasa M."/>
            <person name="Nazareth L."/>
            <person name="Ngo R."/>
            <person name="Nguyen L."/>
            <person name="Okwuonu G."/>
            <person name="Ongeri F."/>
            <person name="Patil S."/>
            <person name="Petrosino J."/>
            <person name="Pham C."/>
            <person name="Pham P."/>
            <person name="Pu L.-L."/>
            <person name="Puazo M."/>
            <person name="Raj R."/>
            <person name="Reid J."/>
            <person name="Rouhana J."/>
            <person name="Saada N."/>
            <person name="Shang Y."/>
            <person name="Simmons D."/>
            <person name="Thornton R."/>
            <person name="Warren J."/>
            <person name="Weissenberger G."/>
            <person name="Zhang J."/>
            <person name="Zhang L."/>
            <person name="Zhou C."/>
            <person name="Zhu D."/>
            <person name="Muzny D."/>
            <person name="Worley K."/>
            <person name="Gibbs R."/>
        </authorList>
    </citation>
    <scope>NUCLEOTIDE SEQUENCE [LARGE SCALE GENOMIC DNA]</scope>
    <source>
        <strain evidence="5 6">ATCC 43531</strain>
    </source>
</reference>
<dbReference type="GO" id="GO:0030151">
    <property type="term" value="F:molybdenum ion binding"/>
    <property type="evidence" value="ECO:0007669"/>
    <property type="project" value="InterPro"/>
</dbReference>
<evidence type="ECO:0000259" key="4">
    <source>
        <dbReference type="PROSITE" id="PS51340"/>
    </source>
</evidence>
<evidence type="ECO:0000256" key="1">
    <source>
        <dbReference type="ARBA" id="ARBA00003487"/>
    </source>
</evidence>
<name>C4V5V1_9FIRM</name>
<dbReference type="Pfam" id="PF00994">
    <property type="entry name" value="MoCF_biosynth"/>
    <property type="match status" value="1"/>
</dbReference>
<keyword evidence="3" id="KW-0501">Molybdenum cofactor biosynthesis</keyword>
<gene>
    <name evidence="5" type="ORF">HMPREF0908_2101</name>
</gene>
<dbReference type="SUPFAM" id="SSF53218">
    <property type="entry name" value="Molybdenum cofactor biosynthesis proteins"/>
    <property type="match status" value="1"/>
</dbReference>
<dbReference type="InterPro" id="IPR005302">
    <property type="entry name" value="MoCF_Sase_C"/>
</dbReference>
<comment type="function">
    <text evidence="1">May be involved in the biosynthesis of molybdopterin.</text>
</comment>
<dbReference type="AlphaFoldDB" id="C4V5V1"/>
<dbReference type="SUPFAM" id="SSF50800">
    <property type="entry name" value="PK beta-barrel domain-like"/>
    <property type="match status" value="1"/>
</dbReference>
<dbReference type="PROSITE" id="PS51340">
    <property type="entry name" value="MOSC"/>
    <property type="match status" value="1"/>
</dbReference>
<dbReference type="PROSITE" id="PS01078">
    <property type="entry name" value="MOCF_BIOSYNTHESIS_1"/>
    <property type="match status" value="1"/>
</dbReference>
<dbReference type="Pfam" id="PF03473">
    <property type="entry name" value="MOSC"/>
    <property type="match status" value="1"/>
</dbReference>
<dbReference type="InterPro" id="IPR001453">
    <property type="entry name" value="MoaB/Mog_dom"/>
</dbReference>
<dbReference type="InterPro" id="IPR036425">
    <property type="entry name" value="MoaB/Mog-like_dom_sf"/>
</dbReference>
<comment type="caution">
    <text evidence="5">The sequence shown here is derived from an EMBL/GenBank/DDBJ whole genome shotgun (WGS) entry which is preliminary data.</text>
</comment>
<dbReference type="InterPro" id="IPR011037">
    <property type="entry name" value="Pyrv_Knase-like_insert_dom_sf"/>
</dbReference>
<dbReference type="Gene3D" id="3.40.980.10">
    <property type="entry name" value="MoaB/Mog-like domain"/>
    <property type="match status" value="1"/>
</dbReference>
<dbReference type="PANTHER" id="PTHR43764">
    <property type="entry name" value="MOLYBDENUM COFACTOR BIOSYNTHESIS"/>
    <property type="match status" value="1"/>
</dbReference>
<sequence length="307" mass="33407">MGEIRALCISEKRGTEKQATDRAFFITEYGIDGDAHAGDWHRQVSLLGLGEIEDFRARGADVAFGAFGENVVAEGFRFKELPVGTRLRVGQVFLEITQIGKKCHSHCEIFHRVGDCIMPREGVFARVLHGGWVTVGDTLEITTEKIPLDAAVITASDKGSRGEREDASGAAIREILTAEGYDVAGYSIVPDEREELEREMTLWSDRGVGLILTTGGTGFSVRDVTPEATRAVIDREAPGIAEAMRALSMKVTPRAMLSRATAGLRKRSLIVNLPGSEKAVRECLGFILPQLQHGIEILRGDAGECAR</sequence>
<comment type="pathway">
    <text evidence="2">Cofactor biosynthesis; molybdopterin biosynthesis.</text>
</comment>
<dbReference type="RefSeq" id="WP_006691225.1">
    <property type="nucleotide sequence ID" value="NZ_GG694008.1"/>
</dbReference>
<organism evidence="5 6">
    <name type="scientific">Selenomonas flueggei ATCC 43531</name>
    <dbReference type="NCBI Taxonomy" id="638302"/>
    <lineage>
        <taxon>Bacteria</taxon>
        <taxon>Bacillati</taxon>
        <taxon>Bacillota</taxon>
        <taxon>Negativicutes</taxon>
        <taxon>Selenomonadales</taxon>
        <taxon>Selenomonadaceae</taxon>
        <taxon>Selenomonas</taxon>
    </lineage>
</organism>
<dbReference type="NCBIfam" id="TIGR00177">
    <property type="entry name" value="molyb_syn"/>
    <property type="match status" value="1"/>
</dbReference>
<proteinExistence type="predicted"/>
<evidence type="ECO:0000313" key="6">
    <source>
        <dbReference type="Proteomes" id="UP000005309"/>
    </source>
</evidence>
<dbReference type="UniPathway" id="UPA00344"/>
<dbReference type="EMBL" id="ACLA01000033">
    <property type="protein sequence ID" value="EEQ47799.1"/>
    <property type="molecule type" value="Genomic_DNA"/>
</dbReference>
<dbReference type="STRING" id="638302.HMPREF0908_2101"/>
<evidence type="ECO:0000256" key="2">
    <source>
        <dbReference type="ARBA" id="ARBA00005046"/>
    </source>
</evidence>
<dbReference type="PANTHER" id="PTHR43764:SF1">
    <property type="entry name" value="MOLYBDOPTERIN MOLYBDOTRANSFERASE"/>
    <property type="match status" value="1"/>
</dbReference>
<dbReference type="GO" id="GO:0030170">
    <property type="term" value="F:pyridoxal phosphate binding"/>
    <property type="evidence" value="ECO:0007669"/>
    <property type="project" value="InterPro"/>
</dbReference>
<dbReference type="InterPro" id="IPR008284">
    <property type="entry name" value="MoCF_biosynth_CS"/>
</dbReference>
<dbReference type="InterPro" id="IPR051920">
    <property type="entry name" value="MPT_Adenylyltrnsfr/MoaC-Rel"/>
</dbReference>
<dbReference type="Proteomes" id="UP000005309">
    <property type="component" value="Unassembled WGS sequence"/>
</dbReference>
<accession>C4V5V1</accession>